<organism evidence="3 4">
    <name type="scientific">Actinoalloteichus caeruleus DSM 43889</name>
    <dbReference type="NCBI Taxonomy" id="1120930"/>
    <lineage>
        <taxon>Bacteria</taxon>
        <taxon>Bacillati</taxon>
        <taxon>Actinomycetota</taxon>
        <taxon>Actinomycetes</taxon>
        <taxon>Pseudonocardiales</taxon>
        <taxon>Pseudonocardiaceae</taxon>
        <taxon>Actinoalloteichus</taxon>
        <taxon>Actinoalloteichus cyanogriseus</taxon>
    </lineage>
</organism>
<reference evidence="3 4" key="2">
    <citation type="submission" date="2022-06" db="EMBL/GenBank/DDBJ databases">
        <title>Genomic Encyclopedia of Type Strains, Phase I: the one thousand microbial genomes (KMG-I) project.</title>
        <authorList>
            <person name="Kyrpides N."/>
        </authorList>
    </citation>
    <scope>NUCLEOTIDE SEQUENCE [LARGE SCALE GENOMIC DNA]</scope>
    <source>
        <strain evidence="3 4">DSM 43889</strain>
    </source>
</reference>
<dbReference type="InterPro" id="IPR001173">
    <property type="entry name" value="Glyco_trans_2-like"/>
</dbReference>
<dbReference type="InterPro" id="IPR050834">
    <property type="entry name" value="Glycosyltransf_2"/>
</dbReference>
<comment type="caution">
    <text evidence="3">The sequence shown here is derived from an EMBL/GenBank/DDBJ whole genome shotgun (WGS) entry which is preliminary data.</text>
</comment>
<keyword evidence="1" id="KW-0472">Membrane</keyword>
<evidence type="ECO:0000259" key="2">
    <source>
        <dbReference type="Pfam" id="PF00535"/>
    </source>
</evidence>
<keyword evidence="4" id="KW-1185">Reference proteome</keyword>
<accession>A0ABT1JBB6</accession>
<reference evidence="3 4" key="1">
    <citation type="submission" date="2013-07" db="EMBL/GenBank/DDBJ databases">
        <authorList>
            <consortium name="DOE Joint Genome Institute"/>
            <person name="Reeve W."/>
            <person name="Huntemann M."/>
            <person name="Han J."/>
            <person name="Chen A."/>
            <person name="Kyrpides N."/>
            <person name="Mavromatis K."/>
            <person name="Markowitz V."/>
            <person name="Palaniappan K."/>
            <person name="Ivanova N."/>
            <person name="Schaumberg A."/>
            <person name="Pati A."/>
            <person name="Liolios K."/>
            <person name="Nordberg H.P."/>
            <person name="Cantor M.N."/>
            <person name="Hua S.X."/>
            <person name="Woyke T."/>
        </authorList>
    </citation>
    <scope>NUCLEOTIDE SEQUENCE [LARGE SCALE GENOMIC DNA]</scope>
    <source>
        <strain evidence="3 4">DSM 43889</strain>
    </source>
</reference>
<gene>
    <name evidence="3" type="ORF">G443_000070</name>
</gene>
<dbReference type="PANTHER" id="PTHR43685">
    <property type="entry name" value="GLYCOSYLTRANSFERASE"/>
    <property type="match status" value="1"/>
</dbReference>
<dbReference type="SUPFAM" id="SSF53448">
    <property type="entry name" value="Nucleotide-diphospho-sugar transferases"/>
    <property type="match status" value="1"/>
</dbReference>
<dbReference type="EMBL" id="AUBJ02000001">
    <property type="protein sequence ID" value="MCP2329800.1"/>
    <property type="molecule type" value="Genomic_DNA"/>
</dbReference>
<dbReference type="Proteomes" id="UP000791080">
    <property type="component" value="Unassembled WGS sequence"/>
</dbReference>
<protein>
    <submittedName>
        <fullName evidence="3">Glycosyltransferase, catalytic subunit of cellulose synthase and poly-beta-1,6-N-acetylglucosamine synthase</fullName>
    </submittedName>
</protein>
<dbReference type="Pfam" id="PF00535">
    <property type="entry name" value="Glycos_transf_2"/>
    <property type="match status" value="1"/>
</dbReference>
<keyword evidence="1" id="KW-0812">Transmembrane</keyword>
<evidence type="ECO:0000313" key="3">
    <source>
        <dbReference type="EMBL" id="MCP2329800.1"/>
    </source>
</evidence>
<evidence type="ECO:0000313" key="4">
    <source>
        <dbReference type="Proteomes" id="UP000791080"/>
    </source>
</evidence>
<feature type="domain" description="Glycosyltransferase 2-like" evidence="2">
    <location>
        <begin position="2"/>
        <end position="157"/>
    </location>
</feature>
<dbReference type="InterPro" id="IPR029044">
    <property type="entry name" value="Nucleotide-diphossugar_trans"/>
</dbReference>
<sequence>MSVIIPNFNYARTLGRCLQAVLGQTYPRVEVLVVDDGSTDGSVAVASRFDCRVIRTPNQGVSAARNTGVAASRGEVLFFLDSDVELASDALATAVELLRREPDVGSVCGIYDSVPLVDDGAVERYKVFHGHLWRRRCAGDVRAAFFSLGAIRRSVFDQVGPLDENLRSTEDVEYGARMAEVSRIVLSPEVLGRHDDDDRLGVLLRKQFTRSVPLVALFARPGGARPSTRDTAYRPVAVGSAALSLASAPLPLFLGWPGAAVPLALFTAFAFCDRALFRAALGHGGARFLAAVVPLHWLMNVTTAAAAGCGVLRWVTSRGFRRRYRPAGERPVSHALREGVAGG</sequence>
<dbReference type="RefSeq" id="WP_051313908.1">
    <property type="nucleotide sequence ID" value="NZ_AUBJ02000001.1"/>
</dbReference>
<keyword evidence="1" id="KW-1133">Transmembrane helix</keyword>
<name>A0ABT1JBB6_ACTCY</name>
<proteinExistence type="predicted"/>
<evidence type="ECO:0000256" key="1">
    <source>
        <dbReference type="SAM" id="Phobius"/>
    </source>
</evidence>
<feature type="transmembrane region" description="Helical" evidence="1">
    <location>
        <begin position="297"/>
        <end position="315"/>
    </location>
</feature>
<dbReference type="PANTHER" id="PTHR43685:SF3">
    <property type="entry name" value="SLR2126 PROTEIN"/>
    <property type="match status" value="1"/>
</dbReference>
<dbReference type="Gene3D" id="3.90.550.10">
    <property type="entry name" value="Spore Coat Polysaccharide Biosynthesis Protein SpsA, Chain A"/>
    <property type="match status" value="1"/>
</dbReference>